<accession>A0ABQ0DNW9</accession>
<dbReference type="Proteomes" id="UP001628156">
    <property type="component" value="Unassembled WGS sequence"/>
</dbReference>
<proteinExistence type="predicted"/>
<evidence type="ECO:0000313" key="1">
    <source>
        <dbReference type="EMBL" id="GAB1224497.1"/>
    </source>
</evidence>
<evidence type="ECO:0000313" key="2">
    <source>
        <dbReference type="Proteomes" id="UP001628156"/>
    </source>
</evidence>
<comment type="caution">
    <text evidence="1">The sequence shown here is derived from an EMBL/GenBank/DDBJ whole genome shotgun (WGS) entry which is preliminary data.</text>
</comment>
<reference evidence="1 2" key="1">
    <citation type="journal article" date="2019" name="PLoS Negl. Trop. Dis.">
        <title>Whole genome sequencing of Entamoeba nuttalli reveals mammalian host-related molecular signatures and a novel octapeptide-repeat surface protein.</title>
        <authorList>
            <person name="Tanaka M."/>
            <person name="Makiuchi T."/>
            <person name="Komiyama T."/>
            <person name="Shiina T."/>
            <person name="Osaki K."/>
            <person name="Tachibana H."/>
        </authorList>
    </citation>
    <scope>NUCLEOTIDE SEQUENCE [LARGE SCALE GENOMIC DNA]</scope>
    <source>
        <strain evidence="1 2">P19-061405</strain>
    </source>
</reference>
<name>A0ABQ0DNW9_9EUKA</name>
<protein>
    <submittedName>
        <fullName evidence="1">Uncharacterized protein</fullName>
    </submittedName>
</protein>
<keyword evidence="2" id="KW-1185">Reference proteome</keyword>
<sequence>MPKAKKSKTLQKEGNDITPLVNEEGEVKYNTRSKDSAIVSVGKQGTESKAWPDYVFLKGTSFSSSNKDKAKDIKIENLHYKYQEKFFLIIHH</sequence>
<dbReference type="EMBL" id="BAAFRS010000204">
    <property type="protein sequence ID" value="GAB1224497.1"/>
    <property type="molecule type" value="Genomic_DNA"/>
</dbReference>
<organism evidence="1 2">
    <name type="scientific">Entamoeba nuttalli</name>
    <dbReference type="NCBI Taxonomy" id="412467"/>
    <lineage>
        <taxon>Eukaryota</taxon>
        <taxon>Amoebozoa</taxon>
        <taxon>Evosea</taxon>
        <taxon>Archamoebae</taxon>
        <taxon>Mastigamoebida</taxon>
        <taxon>Entamoebidae</taxon>
        <taxon>Entamoeba</taxon>
    </lineage>
</organism>
<gene>
    <name evidence="1" type="ORF">ENUP19_0204G0007</name>
</gene>